<feature type="compositionally biased region" description="Polar residues" evidence="1">
    <location>
        <begin position="27"/>
        <end position="46"/>
    </location>
</feature>
<feature type="region of interest" description="Disordered" evidence="1">
    <location>
        <begin position="27"/>
        <end position="206"/>
    </location>
</feature>
<feature type="compositionally biased region" description="Low complexity" evidence="1">
    <location>
        <begin position="47"/>
        <end position="93"/>
    </location>
</feature>
<feature type="compositionally biased region" description="Low complexity" evidence="1">
    <location>
        <begin position="121"/>
        <end position="193"/>
    </location>
</feature>
<sequence>MVSLKAIGVAYAAVNLLGVNAGLCRPSTRTSLSQSGSETPTSAPIVSTSTSGSGTIATISTDHTSSSDETTATNPTSSAAQSVSSSETAVTSSIPTTSDVSTIETSSSHTISVDLTTSGNPTTSSDAVTSVDSTTSSIPTTTAETSASTDVTSTEATTSDESTTSADTTTTANPTTTADATTTSSEPTTTSSACVEPTNLLRQPGFEASEDGTVWGFYWGGGYVENNPDQARTGDYVGVLPVPDGQERRMEQRIHITPGNEYSVSFWYAVENPPSVSTQCFLFATFDYYTTLKQVPLPSDSEYHQYTSSFIAQDNLDPAIEIGVSCPGVGNGYTATVNIDDTSVLDSSCDATPVDPNAPPRSTLLVPAQPEAPHCPVNVFQVPGFEADDEDQAWVFYSRGEFVQDVSNARTGEREALLPSGTSTDGTFLEQSIDPSNLVVGELYDYHFFWKPKTLPDSGRCYISGGYNDEVGFSAAEVKFGATSSTGYTLYSVRFTMPAGSIYFQIMFICDGNELEIGSVYVDDTALIRVAGCEAYPETGALIENPSFEIQATEDSTYAWFGTNGMKIRAGSTADGPSPNSGDNFLYVQLGSTKKSATLTKPLASSLNAGGSYTLQFNWSAGSAYIPSTCSFNIVFGSVSQTLELDGQITAYQYQSFDYSFTAADSAESMSITVECTDASGFPDFIFDDFSLQ</sequence>
<dbReference type="Gene3D" id="2.60.120.260">
    <property type="entry name" value="Galactose-binding domain-like"/>
    <property type="match status" value="3"/>
</dbReference>
<name>A0A8H4SWQ5_9HYPO</name>
<accession>A0A8H4SWQ5</accession>
<organism evidence="2 3">
    <name type="scientific">Fusarium gaditjirri</name>
    <dbReference type="NCBI Taxonomy" id="282569"/>
    <lineage>
        <taxon>Eukaryota</taxon>
        <taxon>Fungi</taxon>
        <taxon>Dikarya</taxon>
        <taxon>Ascomycota</taxon>
        <taxon>Pezizomycotina</taxon>
        <taxon>Sordariomycetes</taxon>
        <taxon>Hypocreomycetidae</taxon>
        <taxon>Hypocreales</taxon>
        <taxon>Nectriaceae</taxon>
        <taxon>Fusarium</taxon>
        <taxon>Fusarium nisikadoi species complex</taxon>
    </lineage>
</organism>
<proteinExistence type="predicted"/>
<evidence type="ECO:0000256" key="1">
    <source>
        <dbReference type="SAM" id="MobiDB-lite"/>
    </source>
</evidence>
<reference evidence="2" key="1">
    <citation type="journal article" date="2020" name="BMC Genomics">
        <title>Correction to: Identification and distribution of gene clusters required for synthesis of sphingolipid metabolism inhibitors in diverse species of the filamentous fungus Fusarium.</title>
        <authorList>
            <person name="Kim H.S."/>
            <person name="Lohmar J.M."/>
            <person name="Busman M."/>
            <person name="Brown D.W."/>
            <person name="Naumann T.A."/>
            <person name="Divon H.H."/>
            <person name="Lysoe E."/>
            <person name="Uhlig S."/>
            <person name="Proctor R.H."/>
        </authorList>
    </citation>
    <scope>NUCLEOTIDE SEQUENCE</scope>
    <source>
        <strain evidence="2">NRRL 45417</strain>
    </source>
</reference>
<dbReference type="OrthoDB" id="5099116at2759"/>
<feature type="compositionally biased region" description="Low complexity" evidence="1">
    <location>
        <begin position="101"/>
        <end position="112"/>
    </location>
</feature>
<dbReference type="EMBL" id="JABFAI010000294">
    <property type="protein sequence ID" value="KAF4947152.1"/>
    <property type="molecule type" value="Genomic_DNA"/>
</dbReference>
<dbReference type="InterPro" id="IPR008979">
    <property type="entry name" value="Galactose-bd-like_sf"/>
</dbReference>
<dbReference type="Proteomes" id="UP000604273">
    <property type="component" value="Unassembled WGS sequence"/>
</dbReference>
<protein>
    <submittedName>
        <fullName evidence="2">Uncharacterized protein</fullName>
    </submittedName>
</protein>
<evidence type="ECO:0000313" key="2">
    <source>
        <dbReference type="EMBL" id="KAF4947152.1"/>
    </source>
</evidence>
<evidence type="ECO:0000313" key="3">
    <source>
        <dbReference type="Proteomes" id="UP000604273"/>
    </source>
</evidence>
<gene>
    <name evidence="2" type="ORF">FGADI_10608</name>
</gene>
<reference evidence="2" key="2">
    <citation type="submission" date="2020-05" db="EMBL/GenBank/DDBJ databases">
        <authorList>
            <person name="Kim H.-S."/>
            <person name="Proctor R.H."/>
            <person name="Brown D.W."/>
        </authorList>
    </citation>
    <scope>NUCLEOTIDE SEQUENCE</scope>
    <source>
        <strain evidence="2">NRRL 45417</strain>
    </source>
</reference>
<dbReference type="SUPFAM" id="SSF49785">
    <property type="entry name" value="Galactose-binding domain-like"/>
    <property type="match status" value="1"/>
</dbReference>
<comment type="caution">
    <text evidence="2">The sequence shown here is derived from an EMBL/GenBank/DDBJ whole genome shotgun (WGS) entry which is preliminary data.</text>
</comment>
<keyword evidence="3" id="KW-1185">Reference proteome</keyword>
<dbReference type="AlphaFoldDB" id="A0A8H4SWQ5"/>